<accession>A0A0S4J3Q6</accession>
<keyword evidence="2" id="KW-0732">Signal</keyword>
<proteinExistence type="predicted"/>
<feature type="chain" id="PRO_5006621866" evidence="2">
    <location>
        <begin position="24"/>
        <end position="1360"/>
    </location>
</feature>
<dbReference type="Proteomes" id="UP000051952">
    <property type="component" value="Unassembled WGS sequence"/>
</dbReference>
<gene>
    <name evidence="3" type="ORF">BSAL_83375</name>
</gene>
<keyword evidence="1" id="KW-0812">Transmembrane</keyword>
<feature type="transmembrane region" description="Helical" evidence="1">
    <location>
        <begin position="1202"/>
        <end position="1221"/>
    </location>
</feature>
<dbReference type="EMBL" id="CYKH01000935">
    <property type="protein sequence ID" value="CUG69490.1"/>
    <property type="molecule type" value="Genomic_DNA"/>
</dbReference>
<evidence type="ECO:0000313" key="3">
    <source>
        <dbReference type="EMBL" id="CUG69490.1"/>
    </source>
</evidence>
<organism evidence="3 4">
    <name type="scientific">Bodo saltans</name>
    <name type="common">Flagellated protozoan</name>
    <dbReference type="NCBI Taxonomy" id="75058"/>
    <lineage>
        <taxon>Eukaryota</taxon>
        <taxon>Discoba</taxon>
        <taxon>Euglenozoa</taxon>
        <taxon>Kinetoplastea</taxon>
        <taxon>Metakinetoplastina</taxon>
        <taxon>Eubodonida</taxon>
        <taxon>Bodonidae</taxon>
        <taxon>Bodo</taxon>
    </lineage>
</organism>
<feature type="transmembrane region" description="Helical" evidence="1">
    <location>
        <begin position="1228"/>
        <end position="1249"/>
    </location>
</feature>
<evidence type="ECO:0000256" key="2">
    <source>
        <dbReference type="SAM" id="SignalP"/>
    </source>
</evidence>
<evidence type="ECO:0000256" key="1">
    <source>
        <dbReference type="SAM" id="Phobius"/>
    </source>
</evidence>
<keyword evidence="1" id="KW-0472">Membrane</keyword>
<reference evidence="4" key="1">
    <citation type="submission" date="2015-09" db="EMBL/GenBank/DDBJ databases">
        <authorList>
            <consortium name="Pathogen Informatics"/>
        </authorList>
    </citation>
    <scope>NUCLEOTIDE SEQUENCE [LARGE SCALE GENOMIC DNA]</scope>
    <source>
        <strain evidence="4">Lake Konstanz</strain>
    </source>
</reference>
<sequence>MQLAIYLFCLFFFTLALPTAVVADEVACDVDNHTLVSHSTYTITNCARRDGSPFLLLVPGNDSSTLLNVSVVVTFGTVLPMLLLDSMTLVENVAVLVSGARVSSVSEPPLVQLSASSMSMVFVNGHSFSSVRGVALAVVNVTVTMDTESRYTNFGSIGACLLLVVNMEDHGIVDGIRVLVEESTVLQRFNSTTYRSLGMMDISVGEECTIRNVNVTIASSAIQVFANFSSQAYFWFPSTALVLIQTTTGGPSGSIATDVYYATIGKVLLQIEMNTVGTALGAMSGTAAYALASVVVLGVHNVLAAGVNITLSPGARVVAVCECSRLCGNQNIDAPVGILSTYVVSFRSFLDRSSNENVTIALSGVTLTAKAPSGAYLISVYLTTTHRCIISLADLTFDSSLRGFYIGTEARSTSVVYFANVAMSEVTIALSNVSLASTVESGGCSSTISAVVSTAGNVSNSSFEITEAHLSTFVTVGVVTPLSLFGVSATLSAASTNLLSLLPPSLLLPSTVEAITIRIVNSAVVAGHTSGVPLLTIFTVVISSISAVSLITSVRSSNILIQRVVVQRTRPLAAGAETWFPRTYTGGAINVTSIVTALDISGLMYVFLPGSSSFVSSMIGPATVTTQTNVSVRISECNVSYATNLAPGLADVPAFFFAPSSLTASNYTIHNSSLLRQPDSTTSRNVVVSPLVSGAFMAVLSNTTVDSTTISFSNSVSLSAVLLLVKFSSLRIAWKRTYVDAAPPAMRFIFTRVTTMTAVAQALLFSVTYGGSIHFVANSTSAATSLSSSLSAPLISVTQSTFENYRFVFAPNHTVLEGNLNSSNDNHQPAMVLLELGCTNLWNREPMSLAVAAEPRSPLLAYTAFPQIGSIHFPDCQPARLPLRDFSVSAGAAGSVAAVVYVSLLSRGSSAVTRGAATSLQRSMQVLRLWQRCRRSADDDSPFSEDGANSSPPLFSDLSDNVLGISFTFVDDEIFDFAAGAAFGNAIFVVALGALFHLLLVAKARVCQSLENSPIVSFIMDMTPAARLPGSIANDFGKLLQPSTAACTALLFGRSISHRVCGAVLACVWLYYPVASAHAVLWRGRRDRQFLLVGARVRSLRQTNDSGSVTTKQHLTKLVTFTASPTQEWKPRPGCSHRGTKERHYSQYLLSNLSPVFEAFVERREWYFMVEWTMGILSGIVLGAASVIAATGGDEACSAAQWGTYSAIAFSVLNLVFCLLLRPFSVRLEIWMTIVISALELLAEVLVAAGDADASDSVVTTSATLELVVIAVVTLFLAYYHNTPSLENAPVADGPKVTIKVKVPGAIERLRARATQVTTVAAEVTPPSTATTKTTSLEQLRSLIELICSQQAAESNTPSV</sequence>
<keyword evidence="1" id="KW-1133">Transmembrane helix</keyword>
<dbReference type="VEuPathDB" id="TriTrypDB:BSAL_83375"/>
<feature type="transmembrane region" description="Helical" evidence="1">
    <location>
        <begin position="1261"/>
        <end position="1280"/>
    </location>
</feature>
<feature type="transmembrane region" description="Helical" evidence="1">
    <location>
        <begin position="977"/>
        <end position="1000"/>
    </location>
</feature>
<protein>
    <submittedName>
        <fullName evidence="3">Membrane-associated protein, putative</fullName>
    </submittedName>
</protein>
<evidence type="ECO:0000313" key="4">
    <source>
        <dbReference type="Proteomes" id="UP000051952"/>
    </source>
</evidence>
<feature type="signal peptide" evidence="2">
    <location>
        <begin position="1"/>
        <end position="23"/>
    </location>
</feature>
<name>A0A0S4J3Q6_BODSA</name>
<feature type="transmembrane region" description="Helical" evidence="1">
    <location>
        <begin position="1166"/>
        <end position="1190"/>
    </location>
</feature>
<keyword evidence="4" id="KW-1185">Reference proteome</keyword>